<dbReference type="SUPFAM" id="SSF52540">
    <property type="entry name" value="P-loop containing nucleoside triphosphate hydrolases"/>
    <property type="match status" value="1"/>
</dbReference>
<dbReference type="OMA" id="IERYEEC"/>
<keyword evidence="3" id="KW-0342">GTP-binding</keyword>
<gene>
    <name evidence="5" type="ORF">RF11_07276</name>
</gene>
<evidence type="ECO:0000313" key="6">
    <source>
        <dbReference type="Proteomes" id="UP000031668"/>
    </source>
</evidence>
<accession>A0A0C2IWG8</accession>
<evidence type="ECO:0000313" key="5">
    <source>
        <dbReference type="EMBL" id="KII69679.1"/>
    </source>
</evidence>
<dbReference type="FunFam" id="3.40.50.300:FF:001202">
    <property type="entry name" value="Translation elongation factor EF-1 subunit alpha"/>
    <property type="match status" value="1"/>
</dbReference>
<dbReference type="InterPro" id="IPR050100">
    <property type="entry name" value="TRAFAC_GTPase_members"/>
</dbReference>
<dbReference type="PROSITE" id="PS51722">
    <property type="entry name" value="G_TR_2"/>
    <property type="match status" value="1"/>
</dbReference>
<dbReference type="NCBIfam" id="TIGR00231">
    <property type="entry name" value="small_GTP"/>
    <property type="match status" value="1"/>
</dbReference>
<dbReference type="InterPro" id="IPR009000">
    <property type="entry name" value="Transl_B-barrel_sf"/>
</dbReference>
<dbReference type="InterPro" id="IPR005225">
    <property type="entry name" value="Small_GTP-bd"/>
</dbReference>
<keyword evidence="6" id="KW-1185">Reference proteome</keyword>
<dbReference type="CDD" id="cd01883">
    <property type="entry name" value="EF1_alpha"/>
    <property type="match status" value="1"/>
</dbReference>
<sequence>MDPYLEDFGDLNEKIDSIQVAEQQPPKKVFNFNLSAAPFVPGNSCVDETKTTTPSLPKEISQKATKRSEEIESSRNKVISKAKESKETINIVFIGHVDAGKSTIGGHILFLTGMIDKRTLEKYEKEAREKNRESWYFSYALDTNSDERDKGKTVEVGKAYFETKHKRFVLLDAPGHKAFVPNMISGAAQADIAVLVISARKGEFETGFDRGGQTREHAQIARISSVKLLIVVVNKMDDPTVNWSEERYNDITDRLSKYLKKSSWKSNEIYFMPISGFSGSNIKDPVSPDICPWWQGKPSFLGYLDSLPPINSDVEASAMVIISDRYKDKDMGLLLMGKVISGCFGKNDQFTLMPICKNFRIFSILSLEDEELEMAKVGENIKLRLSGDEEVDVIPGYVLCCQNNICPIGKTFDGHFAITDCKSIIAPGYKAVIHIHNAIDEVTLVSIKKVMDVKTHEWLPKAQPFLKQNDICIARFVLNNAQCIAPHTQIPYLSRFSIRDEGNASNKPGKTVGFGKILKVIQLE</sequence>
<reference evidence="5 6" key="1">
    <citation type="journal article" date="2014" name="Genome Biol. Evol.">
        <title>The genome of the myxosporean Thelohanellus kitauei shows adaptations to nutrient acquisition within its fish host.</title>
        <authorList>
            <person name="Yang Y."/>
            <person name="Xiong J."/>
            <person name="Zhou Z."/>
            <person name="Huo F."/>
            <person name="Miao W."/>
            <person name="Ran C."/>
            <person name="Liu Y."/>
            <person name="Zhang J."/>
            <person name="Feng J."/>
            <person name="Wang M."/>
            <person name="Wang M."/>
            <person name="Wang L."/>
            <person name="Yao B."/>
        </authorList>
    </citation>
    <scope>NUCLEOTIDE SEQUENCE [LARGE SCALE GENOMIC DNA]</scope>
    <source>
        <strain evidence="5">Wuqing</strain>
    </source>
</reference>
<dbReference type="InterPro" id="IPR000795">
    <property type="entry name" value="T_Tr_GTP-bd_dom"/>
</dbReference>
<dbReference type="InterPro" id="IPR031157">
    <property type="entry name" value="G_TR_CS"/>
</dbReference>
<dbReference type="Gene3D" id="2.40.30.10">
    <property type="entry name" value="Translation factors"/>
    <property type="match status" value="2"/>
</dbReference>
<evidence type="ECO:0000256" key="1">
    <source>
        <dbReference type="ARBA" id="ARBA00007249"/>
    </source>
</evidence>
<dbReference type="InterPro" id="IPR054696">
    <property type="entry name" value="GTP-eEF1A_C"/>
</dbReference>
<dbReference type="SUPFAM" id="SSF50465">
    <property type="entry name" value="EF-Tu/eEF-1alpha/eIF2-gamma C-terminal domain"/>
    <property type="match status" value="1"/>
</dbReference>
<dbReference type="AlphaFoldDB" id="A0A0C2IWG8"/>
<comment type="similarity">
    <text evidence="1">Belongs to the TRAFAC class translation factor GTPase superfamily. Classic translation factor GTPase family. EF-Tu/EF-1A subfamily.</text>
</comment>
<dbReference type="SUPFAM" id="SSF50447">
    <property type="entry name" value="Translation proteins"/>
    <property type="match status" value="1"/>
</dbReference>
<dbReference type="Gene3D" id="3.40.50.300">
    <property type="entry name" value="P-loop containing nucleotide triphosphate hydrolases"/>
    <property type="match status" value="1"/>
</dbReference>
<proteinExistence type="inferred from homology"/>
<evidence type="ECO:0000259" key="4">
    <source>
        <dbReference type="PROSITE" id="PS51722"/>
    </source>
</evidence>
<dbReference type="GO" id="GO:0003924">
    <property type="term" value="F:GTPase activity"/>
    <property type="evidence" value="ECO:0007669"/>
    <property type="project" value="InterPro"/>
</dbReference>
<dbReference type="Pfam" id="PF00009">
    <property type="entry name" value="GTP_EFTU"/>
    <property type="match status" value="1"/>
</dbReference>
<dbReference type="InterPro" id="IPR009001">
    <property type="entry name" value="Transl_elong_EF1A/Init_IF2_C"/>
</dbReference>
<keyword evidence="2" id="KW-0547">Nucleotide-binding</keyword>
<dbReference type="Proteomes" id="UP000031668">
    <property type="component" value="Unassembled WGS sequence"/>
</dbReference>
<protein>
    <submittedName>
        <fullName evidence="5">Eukaryotic peptide chain release factor GTP-binding subunit ERF3B</fullName>
    </submittedName>
</protein>
<evidence type="ECO:0000256" key="2">
    <source>
        <dbReference type="ARBA" id="ARBA00022741"/>
    </source>
</evidence>
<dbReference type="PRINTS" id="PR00315">
    <property type="entry name" value="ELONGATNFCT"/>
</dbReference>
<dbReference type="GO" id="GO:0005525">
    <property type="term" value="F:GTP binding"/>
    <property type="evidence" value="ECO:0007669"/>
    <property type="project" value="UniProtKB-KW"/>
</dbReference>
<comment type="caution">
    <text evidence="5">The sequence shown here is derived from an EMBL/GenBank/DDBJ whole genome shotgun (WGS) entry which is preliminary data.</text>
</comment>
<dbReference type="EMBL" id="JWZT01002320">
    <property type="protein sequence ID" value="KII69679.1"/>
    <property type="molecule type" value="Genomic_DNA"/>
</dbReference>
<dbReference type="Pfam" id="PF22594">
    <property type="entry name" value="GTP-eEF1A_C"/>
    <property type="match status" value="1"/>
</dbReference>
<evidence type="ECO:0000256" key="3">
    <source>
        <dbReference type="ARBA" id="ARBA00023134"/>
    </source>
</evidence>
<dbReference type="PROSITE" id="PS00301">
    <property type="entry name" value="G_TR_1"/>
    <property type="match status" value="1"/>
</dbReference>
<name>A0A0C2IWG8_THEKT</name>
<dbReference type="InterPro" id="IPR027417">
    <property type="entry name" value="P-loop_NTPase"/>
</dbReference>
<organism evidence="5 6">
    <name type="scientific">Thelohanellus kitauei</name>
    <name type="common">Myxosporean</name>
    <dbReference type="NCBI Taxonomy" id="669202"/>
    <lineage>
        <taxon>Eukaryota</taxon>
        <taxon>Metazoa</taxon>
        <taxon>Cnidaria</taxon>
        <taxon>Myxozoa</taxon>
        <taxon>Myxosporea</taxon>
        <taxon>Bivalvulida</taxon>
        <taxon>Platysporina</taxon>
        <taxon>Myxobolidae</taxon>
        <taxon>Thelohanellus</taxon>
    </lineage>
</organism>
<feature type="domain" description="Tr-type G" evidence="4">
    <location>
        <begin position="86"/>
        <end position="312"/>
    </location>
</feature>
<dbReference type="PANTHER" id="PTHR23115">
    <property type="entry name" value="TRANSLATION FACTOR"/>
    <property type="match status" value="1"/>
</dbReference>
<dbReference type="OrthoDB" id="342024at2759"/>